<evidence type="ECO:0000256" key="1">
    <source>
        <dbReference type="SAM" id="Phobius"/>
    </source>
</evidence>
<name>G0A6I4_METMM</name>
<evidence type="ECO:0000313" key="2">
    <source>
        <dbReference type="EMBL" id="AEF99285.1"/>
    </source>
</evidence>
<reference evidence="2 3" key="1">
    <citation type="journal article" date="2011" name="J. Bacteriol.">
        <title>Complete Genome Sequence of the Aerobic Marine Methanotroph Methylomonas methanica MC09.</title>
        <authorList>
            <person name="Boden R."/>
            <person name="Cunliffe M."/>
            <person name="Scanlan J."/>
            <person name="Moussard H."/>
            <person name="Kits K.D."/>
            <person name="Klotz M.G."/>
            <person name="Jetten M.S."/>
            <person name="Vuilleumier S."/>
            <person name="Han J."/>
            <person name="Peters L."/>
            <person name="Mikhailova N."/>
            <person name="Teshima H."/>
            <person name="Tapia R."/>
            <person name="Kyrpides N."/>
            <person name="Ivanova N."/>
            <person name="Pagani I."/>
            <person name="Cheng J.F."/>
            <person name="Goodwin L."/>
            <person name="Han C."/>
            <person name="Hauser L."/>
            <person name="Land M.L."/>
            <person name="Lapidus A."/>
            <person name="Lucas S."/>
            <person name="Pitluck S."/>
            <person name="Woyke T."/>
            <person name="Stein L."/>
            <person name="Murrell J.C."/>
        </authorList>
    </citation>
    <scope>NUCLEOTIDE SEQUENCE [LARGE SCALE GENOMIC DNA]</scope>
    <source>
        <strain evidence="2 3">MC09</strain>
    </source>
</reference>
<feature type="transmembrane region" description="Helical" evidence="1">
    <location>
        <begin position="109"/>
        <end position="128"/>
    </location>
</feature>
<dbReference type="KEGG" id="mmt:Metme_0847"/>
<feature type="transmembrane region" description="Helical" evidence="1">
    <location>
        <begin position="78"/>
        <end position="97"/>
    </location>
</feature>
<keyword evidence="1" id="KW-1133">Transmembrane helix</keyword>
<keyword evidence="1" id="KW-0812">Transmembrane</keyword>
<dbReference type="STRING" id="857087.Metme_0847"/>
<feature type="transmembrane region" description="Helical" evidence="1">
    <location>
        <begin position="134"/>
        <end position="153"/>
    </location>
</feature>
<feature type="transmembrane region" description="Helical" evidence="1">
    <location>
        <begin position="21"/>
        <end position="42"/>
    </location>
</feature>
<keyword evidence="3" id="KW-1185">Reference proteome</keyword>
<keyword evidence="1" id="KW-0472">Membrane</keyword>
<reference key="2">
    <citation type="submission" date="2011-05" db="EMBL/GenBank/DDBJ databases">
        <title>Complete genome sequence of the aerobic marine methanotroph Methylomonas methanica MC09.</title>
        <authorList>
            <person name="Boden R."/>
            <person name="Cunliffe M."/>
            <person name="Scanlan J."/>
            <person name="Moussard H."/>
            <person name="Kits K.D."/>
            <person name="Klotz M."/>
            <person name="Jetten M."/>
            <person name="Vuilleumier S."/>
            <person name="Han J."/>
            <person name="Peters L."/>
            <person name="Mikhailova N."/>
            <person name="Teshima H."/>
            <person name="Tapia R."/>
            <person name="Kyrpides N."/>
            <person name="Ivanova N."/>
            <person name="Pagani I."/>
            <person name="Cheng J.-F."/>
            <person name="Goodwin L."/>
            <person name="Han C."/>
            <person name="Hauser L."/>
            <person name="Land M."/>
            <person name="Lapidus A."/>
            <person name="Lucas S."/>
            <person name="Pitluck S."/>
            <person name="Woyke T."/>
            <person name="Stein L.Y."/>
            <person name="Murrell C."/>
        </authorList>
    </citation>
    <scope>NUCLEOTIDE SEQUENCE</scope>
    <source>
        <strain>MC09</strain>
    </source>
</reference>
<reference evidence="3" key="3">
    <citation type="submission" date="2011-05" db="EMBL/GenBank/DDBJ databases">
        <title>Complete sequence of Methylomonas methanica MC09.</title>
        <authorList>
            <consortium name="US DOE Joint Genome Institute"/>
            <person name="Lucas S."/>
            <person name="Han J."/>
            <person name="Lapidus A."/>
            <person name="Cheng J.-F."/>
            <person name="Goodwin L."/>
            <person name="Pitluck S."/>
            <person name="Peters L."/>
            <person name="Mikhailova N."/>
            <person name="Teshima H."/>
            <person name="Han C."/>
            <person name="Tapia R."/>
            <person name="Land M."/>
            <person name="Hauser L."/>
            <person name="Kyrpides N."/>
            <person name="Ivanova N."/>
            <person name="Pagani I."/>
            <person name="Stein L."/>
            <person name="Woyke T."/>
        </authorList>
    </citation>
    <scope>NUCLEOTIDE SEQUENCE [LARGE SCALE GENOMIC DNA]</scope>
    <source>
        <strain evidence="3">MC09</strain>
    </source>
</reference>
<evidence type="ECO:0000313" key="3">
    <source>
        <dbReference type="Proteomes" id="UP000008888"/>
    </source>
</evidence>
<protein>
    <submittedName>
        <fullName evidence="2">Uncharacterized protein</fullName>
    </submittedName>
</protein>
<dbReference type="eggNOG" id="ENOG50300QA">
    <property type="taxonomic scope" value="Bacteria"/>
</dbReference>
<dbReference type="EMBL" id="CP002738">
    <property type="protein sequence ID" value="AEF99285.1"/>
    <property type="molecule type" value="Genomic_DNA"/>
</dbReference>
<accession>G0A6I4</accession>
<dbReference type="Proteomes" id="UP000008888">
    <property type="component" value="Chromosome"/>
</dbReference>
<sequence length="183" mass="20983">MNAAQSSIKSISTWTCFVPTPIYLLLIMKKILLTLLAIILIIEEWLWDALSAFGHALVRWLNLQRVELWLSHTPPNTALVVFLIPILLIIPINVAVVKLMVLGQLLKALLLEILAKLLATLIVARVFALTKQQLLTFRHISLIYTTVTAWLNWAHQKIVQTAIYRLSKRWKTEIKVKFAAWLQ</sequence>
<gene>
    <name evidence="2" type="ordered locus">Metme_0847</name>
</gene>
<dbReference type="AlphaFoldDB" id="G0A6I4"/>
<proteinExistence type="predicted"/>
<organism evidence="2 3">
    <name type="scientific">Methylomonas methanica (strain DSM 25384 / MC09)</name>
    <dbReference type="NCBI Taxonomy" id="857087"/>
    <lineage>
        <taxon>Bacteria</taxon>
        <taxon>Pseudomonadati</taxon>
        <taxon>Pseudomonadota</taxon>
        <taxon>Gammaproteobacteria</taxon>
        <taxon>Methylococcales</taxon>
        <taxon>Methylococcaceae</taxon>
        <taxon>Methylomonas</taxon>
    </lineage>
</organism>
<dbReference type="HOGENOM" id="CLU_104564_0_0_6"/>